<evidence type="ECO:0000259" key="9">
    <source>
        <dbReference type="Pfam" id="PF06429"/>
    </source>
</evidence>
<keyword evidence="4 7" id="KW-0975">Bacterial flagellum</keyword>
<dbReference type="KEGG" id="tcm:HL41_00965"/>
<evidence type="ECO:0000256" key="3">
    <source>
        <dbReference type="ARBA" id="ARBA00017948"/>
    </source>
</evidence>
<dbReference type="Pfam" id="PF00460">
    <property type="entry name" value="Flg_bb_rod"/>
    <property type="match status" value="1"/>
</dbReference>
<accession>A0A075WRM0</accession>
<dbReference type="Pfam" id="PF22692">
    <property type="entry name" value="LlgE_F_G_D1"/>
    <property type="match status" value="1"/>
</dbReference>
<protein>
    <recommendedName>
        <fullName evidence="3 6">Flagellar basal-body rod protein FlgG</fullName>
    </recommendedName>
</protein>
<dbReference type="AlphaFoldDB" id="A0A075WRM0"/>
<dbReference type="OrthoDB" id="9804559at2"/>
<feature type="domain" description="Flagellar basal-body/hook protein C-terminal" evidence="9">
    <location>
        <begin position="213"/>
        <end position="258"/>
    </location>
</feature>
<dbReference type="RefSeq" id="WP_038063310.1">
    <property type="nucleotide sequence ID" value="NZ_CP008796.1"/>
</dbReference>
<dbReference type="PANTHER" id="PTHR30435">
    <property type="entry name" value="FLAGELLAR PROTEIN"/>
    <property type="match status" value="1"/>
</dbReference>
<evidence type="ECO:0000256" key="7">
    <source>
        <dbReference type="RuleBase" id="RU362116"/>
    </source>
</evidence>
<dbReference type="InterPro" id="IPR020013">
    <property type="entry name" value="Flagellar_FlgE/F/G"/>
</dbReference>
<sequence length="260" mass="28287">MIRGLWSAATGMQGQQLQLDVIANNLANVNTVGFKKSRVDFEDLFYQNLKLAGALTADGTQVPVGMQIGLGVRPVAVPKLFTQGEYQLTNQELDWAIEGRGFFRVIMGGEEYYTRAGNFKLDRDGYIVTPDGARLQPEFAVPQGTARIEVTPDGIITALGPRGETLAQAQLTLYDFTNPAGLYAVGRNLFKSTDAAGDVIEGNPGQNGFGTIAQGYLEMSNVDIVEEMVKMIITQRAYESNSKGVLTADQLLEIANNLKR</sequence>
<gene>
    <name evidence="11" type="primary">flgG</name>
    <name evidence="11" type="ORF">HL41_00965</name>
</gene>
<comment type="subcellular location">
    <subcellularLocation>
        <location evidence="1 7">Bacterial flagellum basal body</location>
    </subcellularLocation>
</comment>
<evidence type="ECO:0000313" key="12">
    <source>
        <dbReference type="Proteomes" id="UP000028481"/>
    </source>
</evidence>
<feature type="domain" description="Flagellar basal body rod protein N-terminal" evidence="8">
    <location>
        <begin position="7"/>
        <end position="35"/>
    </location>
</feature>
<dbReference type="NCBIfam" id="TIGR02488">
    <property type="entry name" value="flgG_G_neg"/>
    <property type="match status" value="1"/>
</dbReference>
<dbReference type="PROSITE" id="PS00588">
    <property type="entry name" value="FLAGELLA_BB_ROD"/>
    <property type="match status" value="1"/>
</dbReference>
<organism evidence="11 12">
    <name type="scientific">Thermodesulfobacterium commune DSM 2178</name>
    <dbReference type="NCBI Taxonomy" id="289377"/>
    <lineage>
        <taxon>Bacteria</taxon>
        <taxon>Pseudomonadati</taxon>
        <taxon>Thermodesulfobacteriota</taxon>
        <taxon>Thermodesulfobacteria</taxon>
        <taxon>Thermodesulfobacteriales</taxon>
        <taxon>Thermodesulfobacteriaceae</taxon>
        <taxon>Thermodesulfobacterium</taxon>
    </lineage>
</organism>
<dbReference type="EMBL" id="CP008796">
    <property type="protein sequence ID" value="AIH03511.1"/>
    <property type="molecule type" value="Genomic_DNA"/>
</dbReference>
<evidence type="ECO:0000259" key="8">
    <source>
        <dbReference type="Pfam" id="PF00460"/>
    </source>
</evidence>
<evidence type="ECO:0000256" key="4">
    <source>
        <dbReference type="ARBA" id="ARBA00023143"/>
    </source>
</evidence>
<dbReference type="InterPro" id="IPR001444">
    <property type="entry name" value="Flag_bb_rod_N"/>
</dbReference>
<evidence type="ECO:0000256" key="6">
    <source>
        <dbReference type="NCBIfam" id="TIGR02488"/>
    </source>
</evidence>
<dbReference type="InterPro" id="IPR019776">
    <property type="entry name" value="Flagellar_basal_body_rod_CS"/>
</dbReference>
<evidence type="ECO:0000256" key="2">
    <source>
        <dbReference type="ARBA" id="ARBA00009677"/>
    </source>
</evidence>
<dbReference type="eggNOG" id="COG4786">
    <property type="taxonomic scope" value="Bacteria"/>
</dbReference>
<keyword evidence="11" id="KW-0966">Cell projection</keyword>
<proteinExistence type="inferred from homology"/>
<dbReference type="Pfam" id="PF06429">
    <property type="entry name" value="Flg_bbr_C"/>
    <property type="match status" value="1"/>
</dbReference>
<evidence type="ECO:0000256" key="5">
    <source>
        <dbReference type="ARBA" id="ARBA00025933"/>
    </source>
</evidence>
<dbReference type="SUPFAM" id="SSF117143">
    <property type="entry name" value="Flagellar hook protein flgE"/>
    <property type="match status" value="1"/>
</dbReference>
<dbReference type="PaxDb" id="289377-HL41_00965"/>
<evidence type="ECO:0000313" key="11">
    <source>
        <dbReference type="EMBL" id="AIH03511.1"/>
    </source>
</evidence>
<comment type="subunit">
    <text evidence="5">The basal body constitutes a major portion of the flagellar organelle and consists of four rings (L,P,S, and M) mounted on a central rod. The rod consists of about 26 subunits of FlgG in the distal portion, and FlgB, FlgC and FlgF are thought to build up the proximal portion of the rod with about 6 subunits each.</text>
</comment>
<reference evidence="11 12" key="1">
    <citation type="journal article" date="2015" name="Genome Announc.">
        <title>Genome Sequence of a Sulfate-Reducing Thermophilic Bacterium, Thermodesulfobacterium commune DSM 2178T (Phylum Thermodesulfobacteria).</title>
        <authorList>
            <person name="Bhatnagar S."/>
            <person name="Badger J.H."/>
            <person name="Madupu R."/>
            <person name="Khouri H.M."/>
            <person name="O'Connor E.M."/>
            <person name="Robb F.T."/>
            <person name="Ward N.L."/>
            <person name="Eisen J.A."/>
        </authorList>
    </citation>
    <scope>NUCLEOTIDE SEQUENCE [LARGE SCALE GENOMIC DNA]</scope>
    <source>
        <strain evidence="11 12">DSM 2178</strain>
    </source>
</reference>
<dbReference type="GO" id="GO:0009426">
    <property type="term" value="C:bacterial-type flagellum basal body, distal rod"/>
    <property type="evidence" value="ECO:0007669"/>
    <property type="project" value="UniProtKB-UniRule"/>
</dbReference>
<keyword evidence="11" id="KW-0969">Cilium</keyword>
<dbReference type="InterPro" id="IPR053967">
    <property type="entry name" value="LlgE_F_G-like_D1"/>
</dbReference>
<dbReference type="PANTHER" id="PTHR30435:SF19">
    <property type="entry name" value="FLAGELLAR BASAL-BODY ROD PROTEIN FLGG"/>
    <property type="match status" value="1"/>
</dbReference>
<dbReference type="GO" id="GO:0071978">
    <property type="term" value="P:bacterial-type flagellum-dependent swarming motility"/>
    <property type="evidence" value="ECO:0007669"/>
    <property type="project" value="TreeGrafter"/>
</dbReference>
<dbReference type="NCBIfam" id="TIGR03506">
    <property type="entry name" value="FlgEFG_subfam"/>
    <property type="match status" value="2"/>
</dbReference>
<dbReference type="STRING" id="289377.HL41_00965"/>
<dbReference type="Proteomes" id="UP000028481">
    <property type="component" value="Chromosome"/>
</dbReference>
<dbReference type="HOGENOM" id="CLU_013687_0_1_0"/>
<feature type="domain" description="Flagellar hook protein FlgE/F/G-like D1" evidence="10">
    <location>
        <begin position="96"/>
        <end position="158"/>
    </location>
</feature>
<dbReference type="InterPro" id="IPR010930">
    <property type="entry name" value="Flg_bb/hook_C_dom"/>
</dbReference>
<comment type="similarity">
    <text evidence="2 7">Belongs to the flagella basal body rod proteins family.</text>
</comment>
<evidence type="ECO:0000256" key="1">
    <source>
        <dbReference type="ARBA" id="ARBA00004117"/>
    </source>
</evidence>
<name>A0A075WRM0_9BACT</name>
<keyword evidence="12" id="KW-1185">Reference proteome</keyword>
<keyword evidence="11" id="KW-0282">Flagellum</keyword>
<dbReference type="InterPro" id="IPR012834">
    <property type="entry name" value="FlgG_G_neg"/>
</dbReference>
<evidence type="ECO:0000259" key="10">
    <source>
        <dbReference type="Pfam" id="PF22692"/>
    </source>
</evidence>
<dbReference type="InterPro" id="IPR037925">
    <property type="entry name" value="FlgE/F/G-like"/>
</dbReference>